<comment type="similarity">
    <text evidence="2">Belongs to the glycosyl hydrolase 13 family.</text>
</comment>
<evidence type="ECO:0000256" key="5">
    <source>
        <dbReference type="ARBA" id="ARBA00023277"/>
    </source>
</evidence>
<dbReference type="EC" id="3.2.1.1" evidence="8"/>
<dbReference type="PIRSF" id="PIRSF001021">
    <property type="entry name" value="Alph-amls_thrmst"/>
    <property type="match status" value="1"/>
</dbReference>
<dbReference type="CDD" id="cd11314">
    <property type="entry name" value="AmyAc_arch_bac_plant_AmyA"/>
    <property type="match status" value="1"/>
</dbReference>
<dbReference type="InterPro" id="IPR017853">
    <property type="entry name" value="GH"/>
</dbReference>
<gene>
    <name evidence="8" type="primary">amyA-1</name>
    <name evidence="8" type="ordered locus">TGAM_0222</name>
</gene>
<dbReference type="PaxDb" id="593117-TGAM_0222"/>
<reference evidence="8 9" key="1">
    <citation type="journal article" date="2007" name="Genome Biol.">
        <title>Genome analysis and genome-wide proteomics of Thermococcus gammatolerans, the most radioresistant organism known amongst the Archaea.</title>
        <authorList>
            <person name="Zivanovic Y."/>
            <person name="Armengaud J."/>
            <person name="Lagorce A."/>
            <person name="Leplat C."/>
            <person name="Guerin P."/>
            <person name="Dutertre M."/>
            <person name="Anthouard V."/>
            <person name="Forterre P."/>
            <person name="Wincker P."/>
            <person name="Confalonieri F."/>
        </authorList>
    </citation>
    <scope>NUCLEOTIDE SEQUENCE [LARGE SCALE GENOMIC DNA]</scope>
    <source>
        <strain evidence="9">DSM 15229 / JCM 11827 / EJ3</strain>
    </source>
</reference>
<dbReference type="InterPro" id="IPR015237">
    <property type="entry name" value="Alpha-amylase_C_pro"/>
</dbReference>
<dbReference type="GeneID" id="7988797"/>
<comment type="cofactor">
    <cofactor evidence="1">
        <name>Ca(2+)</name>
        <dbReference type="ChEBI" id="CHEBI:29108"/>
    </cofactor>
</comment>
<keyword evidence="4 8" id="KW-0378">Hydrolase</keyword>
<dbReference type="NCBIfam" id="NF006970">
    <property type="entry name" value="PRK09441.1-3"/>
    <property type="match status" value="1"/>
</dbReference>
<dbReference type="HOGENOM" id="CLU_024572_3_0_2"/>
<keyword evidence="6 8" id="KW-0326">Glycosidase</keyword>
<dbReference type="KEGG" id="tga:TGAM_0222"/>
<evidence type="ECO:0000256" key="6">
    <source>
        <dbReference type="ARBA" id="ARBA00023295"/>
    </source>
</evidence>
<evidence type="ECO:0000256" key="1">
    <source>
        <dbReference type="ARBA" id="ARBA00001913"/>
    </source>
</evidence>
<dbReference type="Gene3D" id="3.20.20.80">
    <property type="entry name" value="Glycosidases"/>
    <property type="match status" value="1"/>
</dbReference>
<sequence>MGVVPALSQGGMEMRRYTRVLILLMALFLLAGLYYPSASAAKYSELEQGGVIMQAFYWDVPAGGIWWDTIRQKIPEWYDAGISAIWIPPASKGMGGAYSMGYDPYDYFDLGEFYQKGTVETRFGSKEELVNMISTAHRYGIKVIADIVINHRAGGDLEWNPYVGDYTWTDFSQVASGKYKAHYMDFHPNNYSTSDEGTFGGFPDIDHLVPFNKYWLWASDESYAAYLRSIGVDAWRFDYVKGYGAWVVKDWLSWWGGWAVGEYWDTDVNALLNWAYDSGAKVFDFPLYYKMDEAFDNKNIPALVYAIQNGGTVVSRDPFKAVTFVANHDTNIIWNKYPAYAFILTYEGQPVIFYRDYEEWLNKDKLNNLIWIHEHLAGGSTKILYYDDDELIFMREGYGDRPGLITYINLGSGWAERWVNVGSKFAGYTIHEYTGNLGGWVDRYVYYNGWVKLTAPPHDPANGYYGYSVWSYAGVG</sequence>
<dbReference type="SUPFAM" id="SSF51445">
    <property type="entry name" value="(Trans)glycosidases"/>
    <property type="match status" value="1"/>
</dbReference>
<proteinExistence type="inferred from homology"/>
<dbReference type="RefSeq" id="WP_015857843.1">
    <property type="nucleotide sequence ID" value="NC_012804.1"/>
</dbReference>
<dbReference type="GO" id="GO:0005509">
    <property type="term" value="F:calcium ion binding"/>
    <property type="evidence" value="ECO:0007669"/>
    <property type="project" value="InterPro"/>
</dbReference>
<keyword evidence="5" id="KW-0119">Carbohydrate metabolism</keyword>
<dbReference type="PRINTS" id="PR00110">
    <property type="entry name" value="ALPHAAMYLASE"/>
</dbReference>
<dbReference type="InterPro" id="IPR006047">
    <property type="entry name" value="GH13_cat_dom"/>
</dbReference>
<dbReference type="eggNOG" id="arCOG02954">
    <property type="taxonomic scope" value="Archaea"/>
</dbReference>
<dbReference type="STRING" id="593117.TGAM_0222"/>
<dbReference type="GO" id="GO:0004556">
    <property type="term" value="F:alpha-amylase activity"/>
    <property type="evidence" value="ECO:0007669"/>
    <property type="project" value="UniProtKB-EC"/>
</dbReference>
<keyword evidence="9" id="KW-1185">Reference proteome</keyword>
<dbReference type="CAZy" id="GH13">
    <property type="family name" value="Glycoside Hydrolase Family 13"/>
</dbReference>
<organism evidence="8 9">
    <name type="scientific">Thermococcus gammatolerans (strain DSM 15229 / JCM 11827 / EJ3)</name>
    <dbReference type="NCBI Taxonomy" id="593117"/>
    <lineage>
        <taxon>Archaea</taxon>
        <taxon>Methanobacteriati</taxon>
        <taxon>Methanobacteriota</taxon>
        <taxon>Thermococci</taxon>
        <taxon>Thermococcales</taxon>
        <taxon>Thermococcaceae</taxon>
        <taxon>Thermococcus</taxon>
    </lineage>
</organism>
<dbReference type="InterPro" id="IPR013780">
    <property type="entry name" value="Glyco_hydro_b"/>
</dbReference>
<evidence type="ECO:0000313" key="9">
    <source>
        <dbReference type="Proteomes" id="UP000001488"/>
    </source>
</evidence>
<dbReference type="Pfam" id="PF09154">
    <property type="entry name" value="Alpha-amy_C_pro"/>
    <property type="match status" value="1"/>
</dbReference>
<dbReference type="AlphaFoldDB" id="C5A3B2"/>
<evidence type="ECO:0000256" key="4">
    <source>
        <dbReference type="ARBA" id="ARBA00022801"/>
    </source>
</evidence>
<dbReference type="InterPro" id="IPR006046">
    <property type="entry name" value="Alpha_amylase"/>
</dbReference>
<accession>C5A3B2</accession>
<evidence type="ECO:0000256" key="2">
    <source>
        <dbReference type="ARBA" id="ARBA00008061"/>
    </source>
</evidence>
<dbReference type="PANTHER" id="PTHR43447">
    <property type="entry name" value="ALPHA-AMYLASE"/>
    <property type="match status" value="1"/>
</dbReference>
<dbReference type="GO" id="GO:0005975">
    <property type="term" value="P:carbohydrate metabolic process"/>
    <property type="evidence" value="ECO:0007669"/>
    <property type="project" value="InterPro"/>
</dbReference>
<dbReference type="Proteomes" id="UP000001488">
    <property type="component" value="Chromosome"/>
</dbReference>
<dbReference type="InterPro" id="IPR013776">
    <property type="entry name" value="A-amylase_thermo"/>
</dbReference>
<keyword evidence="3" id="KW-0479">Metal-binding</keyword>
<dbReference type="PATRIC" id="fig|593117.10.peg.225"/>
<name>C5A3B2_THEGJ</name>
<dbReference type="Gene3D" id="2.60.40.1180">
    <property type="entry name" value="Golgi alpha-mannosidase II"/>
    <property type="match status" value="1"/>
</dbReference>
<dbReference type="SUPFAM" id="SSF51011">
    <property type="entry name" value="Glycosyl hydrolase domain"/>
    <property type="match status" value="1"/>
</dbReference>
<dbReference type="SMART" id="SM00642">
    <property type="entry name" value="Aamy"/>
    <property type="match status" value="1"/>
</dbReference>
<evidence type="ECO:0000256" key="3">
    <source>
        <dbReference type="ARBA" id="ARBA00022723"/>
    </source>
</evidence>
<dbReference type="Pfam" id="PF00128">
    <property type="entry name" value="Alpha-amylase"/>
    <property type="match status" value="1"/>
</dbReference>
<feature type="domain" description="Glycosyl hydrolase family 13 catalytic" evidence="7">
    <location>
        <begin position="50"/>
        <end position="395"/>
    </location>
</feature>
<evidence type="ECO:0000259" key="7">
    <source>
        <dbReference type="SMART" id="SM00642"/>
    </source>
</evidence>
<dbReference type="EMBL" id="CP001398">
    <property type="protein sequence ID" value="ACS32724.1"/>
    <property type="molecule type" value="Genomic_DNA"/>
</dbReference>
<protein>
    <submittedName>
        <fullName evidence="8">Alpha-amylase (AmyA)</fullName>
        <ecNumber evidence="8">3.2.1.1</ecNumber>
    </submittedName>
</protein>
<evidence type="ECO:0000313" key="8">
    <source>
        <dbReference type="EMBL" id="ACS32724.1"/>
    </source>
</evidence>